<dbReference type="Proteomes" id="UP000233332">
    <property type="component" value="Unassembled WGS sequence"/>
</dbReference>
<proteinExistence type="predicted"/>
<dbReference type="RefSeq" id="WP_101299918.1">
    <property type="nucleotide sequence ID" value="NZ_NXGX01000001.1"/>
</dbReference>
<sequence length="130" mass="13927">MSSLRSQANIGIRILCVIALMLVGFSHKLASFGTLPQNTQASLTSYALPDGTLPILCLGGQAADPDNDRGMLDTCEFCRIAASVTLPDNPQLPEPIEFVSRALAHLPARVEWQATTYDTPAVPRAPPLII</sequence>
<keyword evidence="2" id="KW-1185">Reference proteome</keyword>
<comment type="caution">
    <text evidence="1">The sequence shown here is derived from an EMBL/GenBank/DDBJ whole genome shotgun (WGS) entry which is preliminary data.</text>
</comment>
<dbReference type="AlphaFoldDB" id="A0A2N3LCE1"/>
<evidence type="ECO:0000313" key="2">
    <source>
        <dbReference type="Proteomes" id="UP000233332"/>
    </source>
</evidence>
<organism evidence="1 2">
    <name type="scientific">Thalassospira lohafexi</name>
    <dbReference type="NCBI Taxonomy" id="744227"/>
    <lineage>
        <taxon>Bacteria</taxon>
        <taxon>Pseudomonadati</taxon>
        <taxon>Pseudomonadota</taxon>
        <taxon>Alphaproteobacteria</taxon>
        <taxon>Rhodospirillales</taxon>
        <taxon>Thalassospiraceae</taxon>
        <taxon>Thalassospira</taxon>
    </lineage>
</organism>
<name>A0A2N3LCE1_9PROT</name>
<reference evidence="1 2" key="1">
    <citation type="submission" date="2017-09" db="EMBL/GenBank/DDBJ databases">
        <title>Biodiversity and function of Thalassospira species in the particle-attached aromatic-hydrocarbon-degrading consortia from the surface seawater of the China South Sea.</title>
        <authorList>
            <person name="Dong C."/>
            <person name="Lai Q."/>
            <person name="Shao Z."/>
        </authorList>
    </citation>
    <scope>NUCLEOTIDE SEQUENCE [LARGE SCALE GENOMIC DNA]</scope>
    <source>
        <strain evidence="1 2">139Z-12</strain>
    </source>
</reference>
<accession>A0A2N3LCE1</accession>
<gene>
    <name evidence="1" type="ORF">COO92_03640</name>
</gene>
<dbReference type="EMBL" id="NXGX01000001">
    <property type="protein sequence ID" value="PKR60439.1"/>
    <property type="molecule type" value="Genomic_DNA"/>
</dbReference>
<evidence type="ECO:0008006" key="3">
    <source>
        <dbReference type="Google" id="ProtNLM"/>
    </source>
</evidence>
<evidence type="ECO:0000313" key="1">
    <source>
        <dbReference type="EMBL" id="PKR60439.1"/>
    </source>
</evidence>
<protein>
    <recommendedName>
        <fullName evidence="3">DUF2946 domain-containing protein</fullName>
    </recommendedName>
</protein>